<sequence>MSGPESLEQILEDARRERPAALPRGFSAEVMERISRQAAERPRPSPGALDYAVIGMAAVIVAGLVSLLVVPSNDSSGPPRLAVFGTEGNSSPFATP</sequence>
<dbReference type="Proteomes" id="UP000501812">
    <property type="component" value="Chromosome"/>
</dbReference>
<evidence type="ECO:0000313" key="4">
    <source>
        <dbReference type="Proteomes" id="UP000501812"/>
    </source>
</evidence>
<feature type="transmembrane region" description="Helical" evidence="2">
    <location>
        <begin position="51"/>
        <end position="70"/>
    </location>
</feature>
<dbReference type="RefSeq" id="WP_169454694.1">
    <property type="nucleotide sequence ID" value="NZ_CP051774.1"/>
</dbReference>
<accession>A0A858RJQ7</accession>
<keyword evidence="2" id="KW-0472">Membrane</keyword>
<feature type="region of interest" description="Disordered" evidence="1">
    <location>
        <begin position="73"/>
        <end position="96"/>
    </location>
</feature>
<evidence type="ECO:0000256" key="2">
    <source>
        <dbReference type="SAM" id="Phobius"/>
    </source>
</evidence>
<proteinExistence type="predicted"/>
<gene>
    <name evidence="3" type="ORF">HHL09_11020</name>
</gene>
<keyword evidence="2" id="KW-1133">Transmembrane helix</keyword>
<reference evidence="3 4" key="1">
    <citation type="submission" date="2020-04" db="EMBL/GenBank/DDBJ databases">
        <title>Luteolibacter sp. G-1-1-1 isolated from soil.</title>
        <authorList>
            <person name="Dahal R.H."/>
        </authorList>
    </citation>
    <scope>NUCLEOTIDE SEQUENCE [LARGE SCALE GENOMIC DNA]</scope>
    <source>
        <strain evidence="3 4">G-1-1-1</strain>
    </source>
</reference>
<evidence type="ECO:0000256" key="1">
    <source>
        <dbReference type="SAM" id="MobiDB-lite"/>
    </source>
</evidence>
<organism evidence="3 4">
    <name type="scientific">Luteolibacter luteus</name>
    <dbReference type="NCBI Taxonomy" id="2728835"/>
    <lineage>
        <taxon>Bacteria</taxon>
        <taxon>Pseudomonadati</taxon>
        <taxon>Verrucomicrobiota</taxon>
        <taxon>Verrucomicrobiia</taxon>
        <taxon>Verrucomicrobiales</taxon>
        <taxon>Verrucomicrobiaceae</taxon>
        <taxon>Luteolibacter</taxon>
    </lineage>
</organism>
<dbReference type="AlphaFoldDB" id="A0A858RJQ7"/>
<evidence type="ECO:0000313" key="3">
    <source>
        <dbReference type="EMBL" id="QJE96293.1"/>
    </source>
</evidence>
<feature type="region of interest" description="Disordered" evidence="1">
    <location>
        <begin position="1"/>
        <end position="23"/>
    </location>
</feature>
<dbReference type="KEGG" id="luo:HHL09_11020"/>
<feature type="compositionally biased region" description="Polar residues" evidence="1">
    <location>
        <begin position="87"/>
        <end position="96"/>
    </location>
</feature>
<keyword evidence="4" id="KW-1185">Reference proteome</keyword>
<name>A0A858RJQ7_9BACT</name>
<keyword evidence="2" id="KW-0812">Transmembrane</keyword>
<protein>
    <submittedName>
        <fullName evidence="3">Uncharacterized protein</fullName>
    </submittedName>
</protein>
<dbReference type="EMBL" id="CP051774">
    <property type="protein sequence ID" value="QJE96293.1"/>
    <property type="molecule type" value="Genomic_DNA"/>
</dbReference>